<feature type="domain" description="N-acetyltransferase" evidence="3">
    <location>
        <begin position="22"/>
        <end position="166"/>
    </location>
</feature>
<dbReference type="GO" id="GO:0008080">
    <property type="term" value="F:N-acetyltransferase activity"/>
    <property type="evidence" value="ECO:0007669"/>
    <property type="project" value="TreeGrafter"/>
</dbReference>
<protein>
    <submittedName>
        <fullName evidence="4">GNAT family N-acetyltransferase</fullName>
    </submittedName>
</protein>
<keyword evidence="1 4" id="KW-0808">Transferase</keyword>
<dbReference type="Pfam" id="PF00583">
    <property type="entry name" value="Acetyltransf_1"/>
    <property type="match status" value="1"/>
</dbReference>
<evidence type="ECO:0000256" key="2">
    <source>
        <dbReference type="ARBA" id="ARBA00023315"/>
    </source>
</evidence>
<dbReference type="InterPro" id="IPR000182">
    <property type="entry name" value="GNAT_dom"/>
</dbReference>
<dbReference type="InterPro" id="IPR016181">
    <property type="entry name" value="Acyl_CoA_acyltransferase"/>
</dbReference>
<dbReference type="SUPFAM" id="SSF55729">
    <property type="entry name" value="Acyl-CoA N-acyltransferases (Nat)"/>
    <property type="match status" value="1"/>
</dbReference>
<evidence type="ECO:0000256" key="1">
    <source>
        <dbReference type="ARBA" id="ARBA00022679"/>
    </source>
</evidence>
<evidence type="ECO:0000313" key="4">
    <source>
        <dbReference type="EMBL" id="OOV85367.1"/>
    </source>
</evidence>
<sequence>MKLYFSYKKYSDHLKKTSNVQIQIKNLTEISKNQWLPLWELYLEFYKSQVADAVTEQTWHRLNAADCEHIYGFAAVIDHQVVGIVHVIEHESCWTLQPYAYLQDLYTHDNYRGQGIGKALIAKVKEYCDQRQCDRVYWLTHQDNETAQKLYDQIARKTGFIQYRCH</sequence>
<evidence type="ECO:0000313" key="5">
    <source>
        <dbReference type="Proteomes" id="UP000191160"/>
    </source>
</evidence>
<evidence type="ECO:0000259" key="3">
    <source>
        <dbReference type="PROSITE" id="PS51186"/>
    </source>
</evidence>
<accession>A0A1T1H6R3</accession>
<gene>
    <name evidence="4" type="ORF">B1202_01580</name>
</gene>
<proteinExistence type="predicted"/>
<dbReference type="InterPro" id="IPR051016">
    <property type="entry name" value="Diverse_Substrate_AcTransf"/>
</dbReference>
<dbReference type="EMBL" id="MVKX01000001">
    <property type="protein sequence ID" value="OOV85367.1"/>
    <property type="molecule type" value="Genomic_DNA"/>
</dbReference>
<dbReference type="Gene3D" id="3.40.630.30">
    <property type="match status" value="1"/>
</dbReference>
<dbReference type="Proteomes" id="UP000191160">
    <property type="component" value="Unassembled WGS sequence"/>
</dbReference>
<reference evidence="4 5" key="1">
    <citation type="submission" date="2017-02" db="EMBL/GenBank/DDBJ databases">
        <title>Acinetobacter sp. ANC 4945, whole genome shotgun sequencing project.</title>
        <authorList>
            <person name="Radolfova-Krizova L."/>
            <person name="Al Atrouni A."/>
            <person name="Nemec A."/>
        </authorList>
    </citation>
    <scope>NUCLEOTIDE SEQUENCE [LARGE SCALE GENOMIC DNA]</scope>
    <source>
        <strain evidence="4 5">ANC 4945</strain>
    </source>
</reference>
<dbReference type="CDD" id="cd04301">
    <property type="entry name" value="NAT_SF"/>
    <property type="match status" value="1"/>
</dbReference>
<dbReference type="PANTHER" id="PTHR10545">
    <property type="entry name" value="DIAMINE N-ACETYLTRANSFERASE"/>
    <property type="match status" value="1"/>
</dbReference>
<dbReference type="PANTHER" id="PTHR10545:SF42">
    <property type="entry name" value="ACETYLTRANSFERASE"/>
    <property type="match status" value="1"/>
</dbReference>
<keyword evidence="5" id="KW-1185">Reference proteome</keyword>
<name>A0A1T1H6R3_9GAMM</name>
<dbReference type="RefSeq" id="WP_078188773.1">
    <property type="nucleotide sequence ID" value="NZ_JAMCOZ010000010.1"/>
</dbReference>
<organism evidence="4 5">
    <name type="scientific">Acinetobacter amyesii</name>
    <dbReference type="NCBI Taxonomy" id="2942470"/>
    <lineage>
        <taxon>Bacteria</taxon>
        <taxon>Pseudomonadati</taxon>
        <taxon>Pseudomonadota</taxon>
        <taxon>Gammaproteobacteria</taxon>
        <taxon>Moraxellales</taxon>
        <taxon>Moraxellaceae</taxon>
        <taxon>Acinetobacter</taxon>
    </lineage>
</organism>
<dbReference type="PROSITE" id="PS51186">
    <property type="entry name" value="GNAT"/>
    <property type="match status" value="1"/>
</dbReference>
<keyword evidence="2" id="KW-0012">Acyltransferase</keyword>
<comment type="caution">
    <text evidence="4">The sequence shown here is derived from an EMBL/GenBank/DDBJ whole genome shotgun (WGS) entry which is preliminary data.</text>
</comment>
<dbReference type="AlphaFoldDB" id="A0A1T1H6R3"/>